<keyword evidence="2" id="KW-0408">Iron</keyword>
<dbReference type="Pfam" id="PF12838">
    <property type="entry name" value="Fer4_7"/>
    <property type="match status" value="1"/>
</dbReference>
<reference evidence="6" key="1">
    <citation type="journal article" date="2017" name="Environ. Microbiol. Rep.">
        <title>Genetic Diversity of Marine Anaerobic Ammonium-Oxidizing Bacteria as Revealed by Genomic and Proteomic Analyses of 'Candidatus Scalindua japonica'.</title>
        <authorList>
            <person name="Oshiki M."/>
            <person name="Mizuto K."/>
            <person name="Kimura Z."/>
            <person name="Kindaichi T."/>
            <person name="Satoh H."/>
            <person name="Okabe S."/>
        </authorList>
    </citation>
    <scope>NUCLEOTIDE SEQUENCE [LARGE SCALE GENOMIC DNA]</scope>
    <source>
        <strain evidence="6">husup-a2</strain>
    </source>
</reference>
<dbReference type="GO" id="GO:0046872">
    <property type="term" value="F:metal ion binding"/>
    <property type="evidence" value="ECO:0007669"/>
    <property type="project" value="UniProtKB-KW"/>
</dbReference>
<accession>A0A286U1M1</accession>
<dbReference type="PROSITE" id="PS00198">
    <property type="entry name" value="4FE4S_FER_1"/>
    <property type="match status" value="2"/>
</dbReference>
<dbReference type="Proteomes" id="UP000218542">
    <property type="component" value="Unassembled WGS sequence"/>
</dbReference>
<feature type="domain" description="4Fe-4S ferredoxin-type" evidence="4">
    <location>
        <begin position="41"/>
        <end position="69"/>
    </location>
</feature>
<feature type="domain" description="4Fe-4S ferredoxin-type" evidence="4">
    <location>
        <begin position="2"/>
        <end position="31"/>
    </location>
</feature>
<dbReference type="Gene3D" id="3.30.70.20">
    <property type="match status" value="1"/>
</dbReference>
<keyword evidence="1" id="KW-0479">Metal-binding</keyword>
<dbReference type="GO" id="GO:0051536">
    <property type="term" value="F:iron-sulfur cluster binding"/>
    <property type="evidence" value="ECO:0007669"/>
    <property type="project" value="UniProtKB-KW"/>
</dbReference>
<keyword evidence="3" id="KW-0411">Iron-sulfur</keyword>
<evidence type="ECO:0000313" key="5">
    <source>
        <dbReference type="EMBL" id="GAX62025.1"/>
    </source>
</evidence>
<dbReference type="PANTHER" id="PTHR43122:SF1">
    <property type="entry name" value="IRON-SULFUR-BINDING PROTEIN"/>
    <property type="match status" value="1"/>
</dbReference>
<dbReference type="OrthoDB" id="9804603at2"/>
<protein>
    <recommendedName>
        <fullName evidence="4">4Fe-4S ferredoxin-type domain-containing protein</fullName>
    </recommendedName>
</protein>
<gene>
    <name evidence="5" type="ORF">SCALIN_C28_0227</name>
</gene>
<evidence type="ECO:0000313" key="6">
    <source>
        <dbReference type="Proteomes" id="UP000218542"/>
    </source>
</evidence>
<evidence type="ECO:0000256" key="1">
    <source>
        <dbReference type="ARBA" id="ARBA00022723"/>
    </source>
</evidence>
<dbReference type="RefSeq" id="WP_096895400.1">
    <property type="nucleotide sequence ID" value="NZ_BAOS01000028.1"/>
</dbReference>
<comment type="caution">
    <text evidence="5">The sequence shown here is derived from an EMBL/GenBank/DDBJ whole genome shotgun (WGS) entry which is preliminary data.</text>
</comment>
<dbReference type="AlphaFoldDB" id="A0A286U1M1"/>
<sequence length="69" mass="7745">MGKIEIKEERCKGCELCIDVCPYGLLKMSVEVNHYGYHTAQFVNGNGQKCTACKFCGLMCPDFAIDVYK</sequence>
<organism evidence="5 6">
    <name type="scientific">Candidatus Scalindua japonica</name>
    <dbReference type="NCBI Taxonomy" id="1284222"/>
    <lineage>
        <taxon>Bacteria</taxon>
        <taxon>Pseudomonadati</taxon>
        <taxon>Planctomycetota</taxon>
        <taxon>Candidatus Brocadiia</taxon>
        <taxon>Candidatus Brocadiales</taxon>
        <taxon>Candidatus Scalinduaceae</taxon>
        <taxon>Candidatus Scalindua</taxon>
    </lineage>
</organism>
<evidence type="ECO:0000259" key="4">
    <source>
        <dbReference type="PROSITE" id="PS51379"/>
    </source>
</evidence>
<dbReference type="InterPro" id="IPR017900">
    <property type="entry name" value="4Fe4S_Fe_S_CS"/>
</dbReference>
<dbReference type="InterPro" id="IPR017896">
    <property type="entry name" value="4Fe4S_Fe-S-bd"/>
</dbReference>
<dbReference type="EMBL" id="BAOS01000028">
    <property type="protein sequence ID" value="GAX62025.1"/>
    <property type="molecule type" value="Genomic_DNA"/>
</dbReference>
<keyword evidence="6" id="KW-1185">Reference proteome</keyword>
<evidence type="ECO:0000256" key="3">
    <source>
        <dbReference type="ARBA" id="ARBA00023014"/>
    </source>
</evidence>
<proteinExistence type="predicted"/>
<name>A0A286U1M1_9BACT</name>
<dbReference type="PANTHER" id="PTHR43122">
    <property type="entry name" value="FERREDOXIN SUBUNIT OF PYRUVATE:FLAVODOXIN OXIDOREDUCTASE-RELATED"/>
    <property type="match status" value="1"/>
</dbReference>
<dbReference type="PROSITE" id="PS51379">
    <property type="entry name" value="4FE4S_FER_2"/>
    <property type="match status" value="2"/>
</dbReference>
<evidence type="ECO:0000256" key="2">
    <source>
        <dbReference type="ARBA" id="ARBA00023004"/>
    </source>
</evidence>
<dbReference type="SUPFAM" id="SSF54862">
    <property type="entry name" value="4Fe-4S ferredoxins"/>
    <property type="match status" value="1"/>
</dbReference>